<evidence type="ECO:0000313" key="2">
    <source>
        <dbReference type="Proteomes" id="UP000663891"/>
    </source>
</evidence>
<gene>
    <name evidence="1" type="ORF">VCS650_LOCUS44028</name>
</gene>
<dbReference type="EMBL" id="CAJNON010007331">
    <property type="protein sequence ID" value="CAF1541541.1"/>
    <property type="molecule type" value="Genomic_DNA"/>
</dbReference>
<sequence>FKYICLPKPLDKLTVLRVAVDTIKYLKGASSKVLSSGFGKQIYLNDQELLELTLATIDQMGSYFFLIIE</sequence>
<feature type="non-terminal residue" evidence="1">
    <location>
        <position position="69"/>
    </location>
</feature>
<name>A0A815WCP4_9BILA</name>
<comment type="caution">
    <text evidence="1">The sequence shown here is derived from an EMBL/GenBank/DDBJ whole genome shotgun (WGS) entry which is preliminary data.</text>
</comment>
<dbReference type="GO" id="GO:0005634">
    <property type="term" value="C:nucleus"/>
    <property type="evidence" value="ECO:0007669"/>
    <property type="project" value="InterPro"/>
</dbReference>
<dbReference type="GO" id="GO:0005667">
    <property type="term" value="C:transcription regulator complex"/>
    <property type="evidence" value="ECO:0007669"/>
    <property type="project" value="InterPro"/>
</dbReference>
<accession>A0A815WCP4</accession>
<protein>
    <submittedName>
        <fullName evidence="1">Uncharacterized protein</fullName>
    </submittedName>
</protein>
<dbReference type="InterPro" id="IPR001067">
    <property type="entry name" value="Nuc_translocat"/>
</dbReference>
<dbReference type="OrthoDB" id="71302at2759"/>
<organism evidence="1 2">
    <name type="scientific">Adineta steineri</name>
    <dbReference type="NCBI Taxonomy" id="433720"/>
    <lineage>
        <taxon>Eukaryota</taxon>
        <taxon>Metazoa</taxon>
        <taxon>Spiralia</taxon>
        <taxon>Gnathifera</taxon>
        <taxon>Rotifera</taxon>
        <taxon>Eurotatoria</taxon>
        <taxon>Bdelloidea</taxon>
        <taxon>Adinetida</taxon>
        <taxon>Adinetidae</taxon>
        <taxon>Adineta</taxon>
    </lineage>
</organism>
<dbReference type="GO" id="GO:0005737">
    <property type="term" value="C:cytoplasm"/>
    <property type="evidence" value="ECO:0007669"/>
    <property type="project" value="InterPro"/>
</dbReference>
<dbReference type="Proteomes" id="UP000663891">
    <property type="component" value="Unassembled WGS sequence"/>
</dbReference>
<dbReference type="PRINTS" id="PR00785">
    <property type="entry name" value="NCTRNSLOCATR"/>
</dbReference>
<evidence type="ECO:0000313" key="1">
    <source>
        <dbReference type="EMBL" id="CAF1541541.1"/>
    </source>
</evidence>
<dbReference type="GO" id="GO:0003700">
    <property type="term" value="F:DNA-binding transcription factor activity"/>
    <property type="evidence" value="ECO:0007669"/>
    <property type="project" value="InterPro"/>
</dbReference>
<proteinExistence type="predicted"/>
<reference evidence="1" key="1">
    <citation type="submission" date="2021-02" db="EMBL/GenBank/DDBJ databases">
        <authorList>
            <person name="Nowell W R."/>
        </authorList>
    </citation>
    <scope>NUCLEOTIDE SEQUENCE</scope>
</reference>
<dbReference type="AlphaFoldDB" id="A0A815WCP4"/>